<dbReference type="SMART" id="SM00257">
    <property type="entry name" value="LysM"/>
    <property type="match status" value="3"/>
</dbReference>
<dbReference type="Gene3D" id="3.10.350.10">
    <property type="entry name" value="LysM domain"/>
    <property type="match status" value="3"/>
</dbReference>
<feature type="signal peptide" evidence="3">
    <location>
        <begin position="1"/>
        <end position="18"/>
    </location>
</feature>
<dbReference type="RefSeq" id="XP_024689341.1">
    <property type="nucleotide sequence ID" value="XM_024833846.1"/>
</dbReference>
<dbReference type="Pfam" id="PF01476">
    <property type="entry name" value="LysM"/>
    <property type="match status" value="3"/>
</dbReference>
<reference evidence="5" key="1">
    <citation type="submission" date="2016-12" db="EMBL/GenBank/DDBJ databases">
        <title>The genomes of Aspergillus section Nigri reveals drivers in fungal speciation.</title>
        <authorList>
            <consortium name="DOE Joint Genome Institute"/>
            <person name="Vesth T.C."/>
            <person name="Nybo J."/>
            <person name="Theobald S."/>
            <person name="Brandl J."/>
            <person name="Frisvad J.C."/>
            <person name="Nielsen K.F."/>
            <person name="Lyhne E.K."/>
            <person name="Kogle M.E."/>
            <person name="Kuo A."/>
            <person name="Riley R."/>
            <person name="Clum A."/>
            <person name="Nolan M."/>
            <person name="Lipzen A."/>
            <person name="Salamov A."/>
            <person name="Henrissat B."/>
            <person name="Wiebenga A."/>
            <person name="De vries R.P."/>
            <person name="Grigoriev I.V."/>
            <person name="Mortensen U.H."/>
            <person name="Andersen M.R."/>
            <person name="Baker S.E."/>
        </authorList>
    </citation>
    <scope>NUCLEOTIDE SEQUENCE</scope>
    <source>
        <strain evidence="5">IBT 28561</strain>
    </source>
</reference>
<feature type="chain" id="PRO_5014136368" description="LysM domain-containing protein" evidence="3">
    <location>
        <begin position="19"/>
        <end position="242"/>
    </location>
</feature>
<dbReference type="GeneID" id="36541370"/>
<dbReference type="GO" id="GO:0008061">
    <property type="term" value="F:chitin binding"/>
    <property type="evidence" value="ECO:0007669"/>
    <property type="project" value="UniProtKB-KW"/>
</dbReference>
<dbReference type="Proteomes" id="UP000234254">
    <property type="component" value="Unassembled WGS sequence"/>
</dbReference>
<dbReference type="SUPFAM" id="SSF54106">
    <property type="entry name" value="LysM domain"/>
    <property type="match status" value="2"/>
</dbReference>
<comment type="caution">
    <text evidence="5">The sequence shown here is derived from an EMBL/GenBank/DDBJ whole genome shotgun (WGS) entry which is preliminary data.</text>
</comment>
<keyword evidence="6" id="KW-1185">Reference proteome</keyword>
<keyword evidence="3" id="KW-0732">Signal</keyword>
<dbReference type="CDD" id="cd00118">
    <property type="entry name" value="LysM"/>
    <property type="match status" value="3"/>
</dbReference>
<evidence type="ECO:0000259" key="4">
    <source>
        <dbReference type="PROSITE" id="PS51782"/>
    </source>
</evidence>
<dbReference type="InterPro" id="IPR036779">
    <property type="entry name" value="LysM_dom_sf"/>
</dbReference>
<feature type="domain" description="LysM" evidence="4">
    <location>
        <begin position="194"/>
        <end position="240"/>
    </location>
</feature>
<sequence length="242" mass="25825">MGYKAALILGLLPQLLSASIVCDMSAAASKGDTCESFVKAWGTTVEEFQALNPSVSCPDLTEGRKYCVIGTVTGGPAPTSTTTTTLKTTTKATTTTSSSKYEPTQPGVPANCDKFHLVASGDQCDTIEAKYGITDAQFKAWNPDVDEGCTNLWLNYYVCVHIPEATTTPSVPDPTPTPPAPQPQMPGVVSNCKKFHKVKAGDNCYSIDTAAGITLDQFRSWNTQIDAGCTNLWVNYYVCIGV</sequence>
<evidence type="ECO:0000256" key="1">
    <source>
        <dbReference type="ARBA" id="ARBA00022669"/>
    </source>
</evidence>
<proteinExistence type="predicted"/>
<evidence type="ECO:0000313" key="6">
    <source>
        <dbReference type="Proteomes" id="UP000234254"/>
    </source>
</evidence>
<dbReference type="InterPro" id="IPR052210">
    <property type="entry name" value="LysM1-like"/>
</dbReference>
<name>A0A2I1CT09_ASPC2</name>
<evidence type="ECO:0000256" key="3">
    <source>
        <dbReference type="SAM" id="SignalP"/>
    </source>
</evidence>
<protein>
    <recommendedName>
        <fullName evidence="4">LysM domain-containing protein</fullName>
    </recommendedName>
</protein>
<feature type="domain" description="LysM" evidence="4">
    <location>
        <begin position="24"/>
        <end position="68"/>
    </location>
</feature>
<dbReference type="OrthoDB" id="5985073at2759"/>
<dbReference type="PROSITE" id="PS51782">
    <property type="entry name" value="LYSM"/>
    <property type="match status" value="3"/>
</dbReference>
<gene>
    <name evidence="5" type="ORF">P168DRAFT_243248</name>
</gene>
<keyword evidence="2" id="KW-0843">Virulence</keyword>
<dbReference type="EMBL" id="MSFM01000013">
    <property type="protein sequence ID" value="PKY00747.1"/>
    <property type="molecule type" value="Genomic_DNA"/>
</dbReference>
<dbReference type="AlphaFoldDB" id="A0A2I1CT09"/>
<dbReference type="PANTHER" id="PTHR34997:SF18">
    <property type="entry name" value="LYSM DOMAIN-CONTAINING PROTEIN"/>
    <property type="match status" value="1"/>
</dbReference>
<feature type="domain" description="LysM" evidence="4">
    <location>
        <begin position="114"/>
        <end position="160"/>
    </location>
</feature>
<organism evidence="5 6">
    <name type="scientific">Aspergillus campestris (strain IBT 28561)</name>
    <dbReference type="NCBI Taxonomy" id="1392248"/>
    <lineage>
        <taxon>Eukaryota</taxon>
        <taxon>Fungi</taxon>
        <taxon>Dikarya</taxon>
        <taxon>Ascomycota</taxon>
        <taxon>Pezizomycotina</taxon>
        <taxon>Eurotiomycetes</taxon>
        <taxon>Eurotiomycetidae</taxon>
        <taxon>Eurotiales</taxon>
        <taxon>Aspergillaceae</taxon>
        <taxon>Aspergillus</taxon>
        <taxon>Aspergillus subgen. Circumdati</taxon>
    </lineage>
</organism>
<evidence type="ECO:0000256" key="2">
    <source>
        <dbReference type="ARBA" id="ARBA00023026"/>
    </source>
</evidence>
<accession>A0A2I1CT09</accession>
<evidence type="ECO:0000313" key="5">
    <source>
        <dbReference type="EMBL" id="PKY00747.1"/>
    </source>
</evidence>
<dbReference type="InterPro" id="IPR018392">
    <property type="entry name" value="LysM"/>
</dbReference>
<dbReference type="VEuPathDB" id="FungiDB:P168DRAFT_243248"/>
<keyword evidence="1" id="KW-0147">Chitin-binding</keyword>
<dbReference type="PANTHER" id="PTHR34997">
    <property type="entry name" value="AM15"/>
    <property type="match status" value="1"/>
</dbReference>